<dbReference type="Proteomes" id="UP000663870">
    <property type="component" value="Unassembled WGS sequence"/>
</dbReference>
<dbReference type="EMBL" id="CAJNOL010001087">
    <property type="protein sequence ID" value="CAF1284321.1"/>
    <property type="molecule type" value="Genomic_DNA"/>
</dbReference>
<name>A0A814F9E7_9BILA</name>
<gene>
    <name evidence="2" type="ORF">JXQ802_LOCUS28658</name>
    <name evidence="1" type="ORF">PYM288_LOCUS13667</name>
</gene>
<sequence length="98" mass="11189">MSNDSLLSYMSAIANDQYDEAIQIVTRVIDTSTDKKQIIDGLKNRIKAAFENDDFQMVLQDCKRLKDIGYPLDNDQRFLMFMLDGGGLNRQSSFTKAK</sequence>
<evidence type="ECO:0000313" key="3">
    <source>
        <dbReference type="Proteomes" id="UP000663854"/>
    </source>
</evidence>
<comment type="caution">
    <text evidence="1">The sequence shown here is derived from an EMBL/GenBank/DDBJ whole genome shotgun (WGS) entry which is preliminary data.</text>
</comment>
<organism evidence="1 3">
    <name type="scientific">Rotaria sordida</name>
    <dbReference type="NCBI Taxonomy" id="392033"/>
    <lineage>
        <taxon>Eukaryota</taxon>
        <taxon>Metazoa</taxon>
        <taxon>Spiralia</taxon>
        <taxon>Gnathifera</taxon>
        <taxon>Rotifera</taxon>
        <taxon>Eurotatoria</taxon>
        <taxon>Bdelloidea</taxon>
        <taxon>Philodinida</taxon>
        <taxon>Philodinidae</taxon>
        <taxon>Rotaria</taxon>
    </lineage>
</organism>
<proteinExistence type="predicted"/>
<dbReference type="AlphaFoldDB" id="A0A814F9E7"/>
<dbReference type="Proteomes" id="UP000663854">
    <property type="component" value="Unassembled WGS sequence"/>
</dbReference>
<evidence type="ECO:0000313" key="2">
    <source>
        <dbReference type="EMBL" id="CAF1284321.1"/>
    </source>
</evidence>
<protein>
    <submittedName>
        <fullName evidence="1">Uncharacterized protein</fullName>
    </submittedName>
</protein>
<keyword evidence="4" id="KW-1185">Reference proteome</keyword>
<evidence type="ECO:0000313" key="4">
    <source>
        <dbReference type="Proteomes" id="UP000663870"/>
    </source>
</evidence>
<dbReference type="EMBL" id="CAJNOH010000280">
    <property type="protein sequence ID" value="CAF0982043.1"/>
    <property type="molecule type" value="Genomic_DNA"/>
</dbReference>
<reference evidence="1" key="1">
    <citation type="submission" date="2021-02" db="EMBL/GenBank/DDBJ databases">
        <authorList>
            <person name="Nowell W R."/>
        </authorList>
    </citation>
    <scope>NUCLEOTIDE SEQUENCE</scope>
</reference>
<evidence type="ECO:0000313" key="1">
    <source>
        <dbReference type="EMBL" id="CAF0982043.1"/>
    </source>
</evidence>
<accession>A0A814F9E7</accession>